<comment type="catalytic activity">
    <reaction evidence="2">
        <text>2 GTP = 3',3'-c-di-GMP + 2 diphosphate</text>
        <dbReference type="Rhea" id="RHEA:24898"/>
        <dbReference type="ChEBI" id="CHEBI:33019"/>
        <dbReference type="ChEBI" id="CHEBI:37565"/>
        <dbReference type="ChEBI" id="CHEBI:58805"/>
        <dbReference type="EC" id="2.7.7.65"/>
    </reaction>
</comment>
<feature type="domain" description="GGDEF" evidence="4">
    <location>
        <begin position="826"/>
        <end position="964"/>
    </location>
</feature>
<sequence>MYSISGRVGWISALRFVSFVLLVFVCQTAFARAVSIGVVADNEPYSSFGSAGLQGFSIDVLDEVSRISGVSFEYRMGSWPEIYGAFLRGELDAVDEISWREDRAERMLFTSPYHVRQTIVMHDANRPLKGVSSVEDLRGLRIGMLRDVYYADSLRGADLDLHEYNLQSDLVRALAFGWVDAIIGSEATLQFFARQQGFANLQVVGPAPLNGQEAEDFRIAVQLDDLDLHDQLERAILAIDPNWIRNVLERWQEYGGKSLQTARFVLTPAQQATVRQQAPLRVGLIRDYAPLSFEDGGQILGFAVDVLARVMDMSGLQAIPVVGHWGQLIEMFQRGEIDVMTNISDLPARHSFARFTDPYHDVSVVGFTLSSSRRMKSIHDVKDLRVGYGGGIFYETALRAAIGENAIAFDSQEAMFQALQQGKVDLVLAALDNGNHWIRELGMGDVYIAGELSIDDVVREDLRFAVRPALEPLVPILNQALASISPKEMRAIENRWLGAKFMATDGWVEPLLLTDAEQAFLASRNRVLRFCAHPDWMPIEGVDTSGRQMGLASGMLSRVHSQVVVELELHRTASWTESVDALEAGQCDLLAAAPVALRSTHPMLFTDVYYNLPTVVLGRLESAFFGSMSELAGQTLAVLAETGLFQELRVRYPGLDLVEVESEAQGLKLVASGDVYGYVGTLATSSQALQDLGLADIRVIGRVPGDTSIAMATQADQEILAGILRRVVSSIPPAQLRRLGDEWVTVRLQQQTDYTLIWQALGGAIILLVLLAYWLRKLKALNNELALANRKLALIGMTDHLTGLGNRTLFHQDFERLFSQAKQEQVYFMVAMLDLDHFKSVNDNFGHAAGDESLRRIAEILRAHFARSEDRLVRYGGEEFLVFSLMTQDAQNPDAFTKLEQLRESVASEPVYFEGNRINLTVSIGYCLKIPLANSQASDWLRSADEALYQSKAEGRNRVLGNSL</sequence>
<dbReference type="KEGG" id="boz:DBV39_02085"/>
<evidence type="ECO:0000256" key="3">
    <source>
        <dbReference type="SAM" id="Phobius"/>
    </source>
</evidence>
<proteinExistence type="predicted"/>
<dbReference type="CDD" id="cd01949">
    <property type="entry name" value="GGDEF"/>
    <property type="match status" value="1"/>
</dbReference>
<protein>
    <recommendedName>
        <fullName evidence="1">diguanylate cyclase</fullName>
        <ecNumber evidence="1">2.7.7.65</ecNumber>
    </recommendedName>
</protein>
<dbReference type="FunFam" id="3.30.70.270:FF:000001">
    <property type="entry name" value="Diguanylate cyclase domain protein"/>
    <property type="match status" value="1"/>
</dbReference>
<dbReference type="InterPro" id="IPR050469">
    <property type="entry name" value="Diguanylate_Cyclase"/>
</dbReference>
<dbReference type="SMART" id="SM00062">
    <property type="entry name" value="PBPb"/>
    <property type="match status" value="3"/>
</dbReference>
<dbReference type="Gene3D" id="3.30.70.270">
    <property type="match status" value="1"/>
</dbReference>
<dbReference type="AlphaFoldDB" id="A0A2R4XFW7"/>
<dbReference type="PROSITE" id="PS50887">
    <property type="entry name" value="GGDEF"/>
    <property type="match status" value="1"/>
</dbReference>
<dbReference type="InterPro" id="IPR029787">
    <property type="entry name" value="Nucleotide_cyclase"/>
</dbReference>
<dbReference type="InterPro" id="IPR000160">
    <property type="entry name" value="GGDEF_dom"/>
</dbReference>
<keyword evidence="3" id="KW-0812">Transmembrane</keyword>
<evidence type="ECO:0000313" key="5">
    <source>
        <dbReference type="EMBL" id="AWB32702.1"/>
    </source>
</evidence>
<evidence type="ECO:0000256" key="2">
    <source>
        <dbReference type="ARBA" id="ARBA00034247"/>
    </source>
</evidence>
<dbReference type="CDD" id="cd01007">
    <property type="entry name" value="PBP2_BvgS_HisK_like"/>
    <property type="match status" value="3"/>
</dbReference>
<gene>
    <name evidence="5" type="ORF">DBV39_02085</name>
</gene>
<evidence type="ECO:0000313" key="6">
    <source>
        <dbReference type="Proteomes" id="UP000244571"/>
    </source>
</evidence>
<dbReference type="SUPFAM" id="SSF53850">
    <property type="entry name" value="Periplasmic binding protein-like II"/>
    <property type="match status" value="3"/>
</dbReference>
<dbReference type="SMART" id="SM00267">
    <property type="entry name" value="GGDEF"/>
    <property type="match status" value="1"/>
</dbReference>
<keyword evidence="3" id="KW-1133">Transmembrane helix</keyword>
<dbReference type="Proteomes" id="UP000244571">
    <property type="component" value="Chromosome"/>
</dbReference>
<name>A0A2R4XFW7_9BURK</name>
<dbReference type="EMBL" id="CP028901">
    <property type="protein sequence ID" value="AWB32702.1"/>
    <property type="molecule type" value="Genomic_DNA"/>
</dbReference>
<dbReference type="RefSeq" id="WP_108620143.1">
    <property type="nucleotide sequence ID" value="NZ_CP028901.1"/>
</dbReference>
<dbReference type="PANTHER" id="PTHR45138">
    <property type="entry name" value="REGULATORY COMPONENTS OF SENSORY TRANSDUCTION SYSTEM"/>
    <property type="match status" value="1"/>
</dbReference>
<keyword evidence="3" id="KW-0472">Membrane</keyword>
<organism evidence="5 6">
    <name type="scientific">Orrella marina</name>
    <dbReference type="NCBI Taxonomy" id="2163011"/>
    <lineage>
        <taxon>Bacteria</taxon>
        <taxon>Pseudomonadati</taxon>
        <taxon>Pseudomonadota</taxon>
        <taxon>Betaproteobacteria</taxon>
        <taxon>Burkholderiales</taxon>
        <taxon>Alcaligenaceae</taxon>
        <taxon>Orrella</taxon>
    </lineage>
</organism>
<dbReference type="InterPro" id="IPR001638">
    <property type="entry name" value="Solute-binding_3/MltF_N"/>
</dbReference>
<reference evidence="5 6" key="1">
    <citation type="submission" date="2018-04" db="EMBL/GenBank/DDBJ databases">
        <title>Bordetella sp. HZ20 isolated from seawater.</title>
        <authorList>
            <person name="Sun C."/>
        </authorList>
    </citation>
    <scope>NUCLEOTIDE SEQUENCE [LARGE SCALE GENOMIC DNA]</scope>
    <source>
        <strain evidence="5 6">HZ20</strain>
    </source>
</reference>
<dbReference type="Gene3D" id="3.40.190.10">
    <property type="entry name" value="Periplasmic binding protein-like II"/>
    <property type="match status" value="6"/>
</dbReference>
<dbReference type="InterPro" id="IPR043128">
    <property type="entry name" value="Rev_trsase/Diguanyl_cyclase"/>
</dbReference>
<feature type="transmembrane region" description="Helical" evidence="3">
    <location>
        <begin position="756"/>
        <end position="775"/>
    </location>
</feature>
<keyword evidence="6" id="KW-1185">Reference proteome</keyword>
<dbReference type="Pfam" id="PF00990">
    <property type="entry name" value="GGDEF"/>
    <property type="match status" value="1"/>
</dbReference>
<accession>A0A2R4XFW7</accession>
<evidence type="ECO:0000256" key="1">
    <source>
        <dbReference type="ARBA" id="ARBA00012528"/>
    </source>
</evidence>
<dbReference type="EC" id="2.7.7.65" evidence="1"/>
<dbReference type="GO" id="GO:0052621">
    <property type="term" value="F:diguanylate cyclase activity"/>
    <property type="evidence" value="ECO:0007669"/>
    <property type="project" value="UniProtKB-EC"/>
</dbReference>
<dbReference type="PANTHER" id="PTHR45138:SF9">
    <property type="entry name" value="DIGUANYLATE CYCLASE DGCM-RELATED"/>
    <property type="match status" value="1"/>
</dbReference>
<dbReference type="Pfam" id="PF00497">
    <property type="entry name" value="SBP_bac_3"/>
    <property type="match status" value="2"/>
</dbReference>
<dbReference type="SUPFAM" id="SSF55073">
    <property type="entry name" value="Nucleotide cyclase"/>
    <property type="match status" value="1"/>
</dbReference>
<evidence type="ECO:0000259" key="4">
    <source>
        <dbReference type="PROSITE" id="PS50887"/>
    </source>
</evidence>
<dbReference type="NCBIfam" id="TIGR00254">
    <property type="entry name" value="GGDEF"/>
    <property type="match status" value="1"/>
</dbReference>
<dbReference type="OrthoDB" id="9813903at2"/>